<evidence type="ECO:0000259" key="1">
    <source>
        <dbReference type="Pfam" id="PF06985"/>
    </source>
</evidence>
<dbReference type="PANTHER" id="PTHR24148:SF78">
    <property type="entry name" value="HETEROKARYON INCOMPATIBILITY DOMAIN-CONTAINING PROTEIN"/>
    <property type="match status" value="1"/>
</dbReference>
<reference evidence="2" key="1">
    <citation type="journal article" date="2023" name="Mol. Phylogenet. Evol.">
        <title>Genome-scale phylogeny and comparative genomics of the fungal order Sordariales.</title>
        <authorList>
            <person name="Hensen N."/>
            <person name="Bonometti L."/>
            <person name="Westerberg I."/>
            <person name="Brannstrom I.O."/>
            <person name="Guillou S."/>
            <person name="Cros-Aarteil S."/>
            <person name="Calhoun S."/>
            <person name="Haridas S."/>
            <person name="Kuo A."/>
            <person name="Mondo S."/>
            <person name="Pangilinan J."/>
            <person name="Riley R."/>
            <person name="LaButti K."/>
            <person name="Andreopoulos B."/>
            <person name="Lipzen A."/>
            <person name="Chen C."/>
            <person name="Yan M."/>
            <person name="Daum C."/>
            <person name="Ng V."/>
            <person name="Clum A."/>
            <person name="Steindorff A."/>
            <person name="Ohm R.A."/>
            <person name="Martin F."/>
            <person name="Silar P."/>
            <person name="Natvig D.O."/>
            <person name="Lalanne C."/>
            <person name="Gautier V."/>
            <person name="Ament-Velasquez S.L."/>
            <person name="Kruys A."/>
            <person name="Hutchinson M.I."/>
            <person name="Powell A.J."/>
            <person name="Barry K."/>
            <person name="Miller A.N."/>
            <person name="Grigoriev I.V."/>
            <person name="Debuchy R."/>
            <person name="Gladieux P."/>
            <person name="Hiltunen Thoren M."/>
            <person name="Johannesson H."/>
        </authorList>
    </citation>
    <scope>NUCLEOTIDE SEQUENCE</scope>
    <source>
        <strain evidence="2">CBS 955.72</strain>
    </source>
</reference>
<dbReference type="Pfam" id="PF06985">
    <property type="entry name" value="HET"/>
    <property type="match status" value="1"/>
</dbReference>
<dbReference type="InterPro" id="IPR052895">
    <property type="entry name" value="HetReg/Transcr_Mod"/>
</dbReference>
<protein>
    <submittedName>
        <fullName evidence="2">Heterokaryon incompatibility protein-domain-containing protein</fullName>
    </submittedName>
</protein>
<feature type="domain" description="Heterokaryon incompatibility" evidence="1">
    <location>
        <begin position="45"/>
        <end position="180"/>
    </location>
</feature>
<sequence>MSPYTSLPDGSARLLRLRPSSDENSRIECQLITCSLLDSRRSHSYEALSYVWGLEESEEPIWIDGNKLSVRVNLYKALSHLRDCFVERILWVDAICINQEDKTGEKEQQVQAMAKIYSKASRVIVWLGEATGNSDQALEVIRAAAEEEQSKNSPLDETSRQAILTLLEREWFQRIWVLQEVAAARHILIKCGFAEIDGYAFCSGLSVLRPFDTRPDLQALIPPVSYLIRGAVFRRKHRGDKISQPARFSLNIRPLGELVDMYHTRKATIPLDKVYALSGMSSDDPDAAGLEANYKISWKDLFQKLVCFSLSNQMTVSTWDDEEVAVIEAKGYVLGEVSSAGEDATQHGRQYAEITWKNAPSFFDGKEKQSSRLTFQASAKTVKKGDVVCLLQGSSAPTIVRLCDDFSTIIITKFPLADDLQKWSASVTIFPTDLLLVWDWNESQRKSPGGEDYAKLISSREVAKCPVAECQCLYDLDKITRLWNFGLLLNRMERYEKA</sequence>
<dbReference type="PANTHER" id="PTHR24148">
    <property type="entry name" value="ANKYRIN REPEAT DOMAIN-CONTAINING PROTEIN 39 HOMOLOG-RELATED"/>
    <property type="match status" value="1"/>
</dbReference>
<name>A0AAJ0HWE3_9PEZI</name>
<organism evidence="2 3">
    <name type="scientific">Lasiosphaeria hispida</name>
    <dbReference type="NCBI Taxonomy" id="260671"/>
    <lineage>
        <taxon>Eukaryota</taxon>
        <taxon>Fungi</taxon>
        <taxon>Dikarya</taxon>
        <taxon>Ascomycota</taxon>
        <taxon>Pezizomycotina</taxon>
        <taxon>Sordariomycetes</taxon>
        <taxon>Sordariomycetidae</taxon>
        <taxon>Sordariales</taxon>
        <taxon>Lasiosphaeriaceae</taxon>
        <taxon>Lasiosphaeria</taxon>
    </lineage>
</organism>
<evidence type="ECO:0000313" key="2">
    <source>
        <dbReference type="EMBL" id="KAK3363921.1"/>
    </source>
</evidence>
<accession>A0AAJ0HWE3</accession>
<dbReference type="Proteomes" id="UP001275084">
    <property type="component" value="Unassembled WGS sequence"/>
</dbReference>
<dbReference type="AlphaFoldDB" id="A0AAJ0HWE3"/>
<gene>
    <name evidence="2" type="ORF">B0T25DRAFT_443330</name>
</gene>
<feature type="non-terminal residue" evidence="2">
    <location>
        <position position="498"/>
    </location>
</feature>
<keyword evidence="3" id="KW-1185">Reference proteome</keyword>
<dbReference type="EMBL" id="JAUIQD010000001">
    <property type="protein sequence ID" value="KAK3363921.1"/>
    <property type="molecule type" value="Genomic_DNA"/>
</dbReference>
<evidence type="ECO:0000313" key="3">
    <source>
        <dbReference type="Proteomes" id="UP001275084"/>
    </source>
</evidence>
<reference evidence="2" key="2">
    <citation type="submission" date="2023-06" db="EMBL/GenBank/DDBJ databases">
        <authorList>
            <consortium name="Lawrence Berkeley National Laboratory"/>
            <person name="Haridas S."/>
            <person name="Hensen N."/>
            <person name="Bonometti L."/>
            <person name="Westerberg I."/>
            <person name="Brannstrom I.O."/>
            <person name="Guillou S."/>
            <person name="Cros-Aarteil S."/>
            <person name="Calhoun S."/>
            <person name="Kuo A."/>
            <person name="Mondo S."/>
            <person name="Pangilinan J."/>
            <person name="Riley R."/>
            <person name="Labutti K."/>
            <person name="Andreopoulos B."/>
            <person name="Lipzen A."/>
            <person name="Chen C."/>
            <person name="Yanf M."/>
            <person name="Daum C."/>
            <person name="Ng V."/>
            <person name="Clum A."/>
            <person name="Steindorff A."/>
            <person name="Ohm R."/>
            <person name="Martin F."/>
            <person name="Silar P."/>
            <person name="Natvig D."/>
            <person name="Lalanne C."/>
            <person name="Gautier V."/>
            <person name="Ament-Velasquez S.L."/>
            <person name="Kruys A."/>
            <person name="Hutchinson M.I."/>
            <person name="Powell A.J."/>
            <person name="Barry K."/>
            <person name="Miller A.N."/>
            <person name="Grigoriev I.V."/>
            <person name="Debuchy R."/>
            <person name="Gladieux P."/>
            <person name="Thoren M.H."/>
            <person name="Johannesson H."/>
        </authorList>
    </citation>
    <scope>NUCLEOTIDE SEQUENCE</scope>
    <source>
        <strain evidence="2">CBS 955.72</strain>
    </source>
</reference>
<dbReference type="InterPro" id="IPR010730">
    <property type="entry name" value="HET"/>
</dbReference>
<proteinExistence type="predicted"/>
<comment type="caution">
    <text evidence="2">The sequence shown here is derived from an EMBL/GenBank/DDBJ whole genome shotgun (WGS) entry which is preliminary data.</text>
</comment>